<organism evidence="2 3">
    <name type="scientific">Paxillus involutus ATCC 200175</name>
    <dbReference type="NCBI Taxonomy" id="664439"/>
    <lineage>
        <taxon>Eukaryota</taxon>
        <taxon>Fungi</taxon>
        <taxon>Dikarya</taxon>
        <taxon>Basidiomycota</taxon>
        <taxon>Agaricomycotina</taxon>
        <taxon>Agaricomycetes</taxon>
        <taxon>Agaricomycetidae</taxon>
        <taxon>Boletales</taxon>
        <taxon>Paxilineae</taxon>
        <taxon>Paxillaceae</taxon>
        <taxon>Paxillus</taxon>
    </lineage>
</organism>
<feature type="compositionally biased region" description="Basic and acidic residues" evidence="1">
    <location>
        <begin position="362"/>
        <end position="374"/>
    </location>
</feature>
<feature type="region of interest" description="Disordered" evidence="1">
    <location>
        <begin position="1"/>
        <end position="428"/>
    </location>
</feature>
<feature type="compositionally biased region" description="Polar residues" evidence="1">
    <location>
        <begin position="285"/>
        <end position="296"/>
    </location>
</feature>
<accession>A0A0C9THP3</accession>
<keyword evidence="3" id="KW-1185">Reference proteome</keyword>
<gene>
    <name evidence="2" type="ORF">PAXINDRAFT_16685</name>
</gene>
<evidence type="ECO:0000313" key="2">
    <source>
        <dbReference type="EMBL" id="KIJ10288.1"/>
    </source>
</evidence>
<feature type="compositionally biased region" description="Acidic residues" evidence="1">
    <location>
        <begin position="258"/>
        <end position="277"/>
    </location>
</feature>
<feature type="compositionally biased region" description="Pro residues" evidence="1">
    <location>
        <begin position="126"/>
        <end position="143"/>
    </location>
</feature>
<protein>
    <submittedName>
        <fullName evidence="2">Uncharacterized protein</fullName>
    </submittedName>
</protein>
<dbReference type="Proteomes" id="UP000053647">
    <property type="component" value="Unassembled WGS sequence"/>
</dbReference>
<dbReference type="AlphaFoldDB" id="A0A0C9THP3"/>
<feature type="compositionally biased region" description="Basic and acidic residues" evidence="1">
    <location>
        <begin position="47"/>
        <end position="74"/>
    </location>
</feature>
<feature type="compositionally biased region" description="Basic and acidic residues" evidence="1">
    <location>
        <begin position="14"/>
        <end position="32"/>
    </location>
</feature>
<dbReference type="EMBL" id="KN819410">
    <property type="protein sequence ID" value="KIJ10288.1"/>
    <property type="molecule type" value="Genomic_DNA"/>
</dbReference>
<feature type="compositionally biased region" description="Basic and acidic residues" evidence="1">
    <location>
        <begin position="164"/>
        <end position="173"/>
    </location>
</feature>
<sequence length="428" mass="47600">MPLEGEKNSQQLRGHVDETGTHLKPPGHETKTTTHLTRTLYDEESSGECRRMAMGHRKSEGEEIEVGVREDDMKTLYGVDIGRSRRGEARDEARDDKEGQETRKGKEGRMRELARSATNANDDAPNTPPEPPPPPLPNHPIPPHPERRDVDVDTAKSNKTPARRCADAVHDPGGETDAPDSVPPSVRLEGERNRATSLNVEPDNVETDNNEVNKTKPSRNPVGTTNGDERRPSEPTEPPDEKERERGVDSKVRGDNGDNGDESREVEDERGDQSEDDVCQRDGRTYNTGDAMSSVNRDSKRVEAAPLADDEDGQQQNGKPDVTKHVPGPPTPHPSDTNRPTHLADPPRRRGQLKTQPTNVSKPERMEYAPRRTVESTTTQANQMRRKRCRATGGVSQSHHSRGQRAPRPVRRHRTLSTSPIPPNYHIG</sequence>
<reference evidence="2 3" key="1">
    <citation type="submission" date="2014-06" db="EMBL/GenBank/DDBJ databases">
        <authorList>
            <consortium name="DOE Joint Genome Institute"/>
            <person name="Kuo A."/>
            <person name="Kohler A."/>
            <person name="Nagy L.G."/>
            <person name="Floudas D."/>
            <person name="Copeland A."/>
            <person name="Barry K.W."/>
            <person name="Cichocki N."/>
            <person name="Veneault-Fourrey C."/>
            <person name="LaButti K."/>
            <person name="Lindquist E.A."/>
            <person name="Lipzen A."/>
            <person name="Lundell T."/>
            <person name="Morin E."/>
            <person name="Murat C."/>
            <person name="Sun H."/>
            <person name="Tunlid A."/>
            <person name="Henrissat B."/>
            <person name="Grigoriev I.V."/>
            <person name="Hibbett D.S."/>
            <person name="Martin F."/>
            <person name="Nordberg H.P."/>
            <person name="Cantor M.N."/>
            <person name="Hua S.X."/>
        </authorList>
    </citation>
    <scope>NUCLEOTIDE SEQUENCE [LARGE SCALE GENOMIC DNA]</scope>
    <source>
        <strain evidence="2 3">ATCC 200175</strain>
    </source>
</reference>
<dbReference type="OrthoDB" id="2708736at2759"/>
<feature type="compositionally biased region" description="Basic residues" evidence="1">
    <location>
        <begin position="399"/>
        <end position="415"/>
    </location>
</feature>
<name>A0A0C9THP3_PAXIN</name>
<evidence type="ECO:0000313" key="3">
    <source>
        <dbReference type="Proteomes" id="UP000053647"/>
    </source>
</evidence>
<evidence type="ECO:0000256" key="1">
    <source>
        <dbReference type="SAM" id="MobiDB-lite"/>
    </source>
</evidence>
<feature type="compositionally biased region" description="Basic and acidic residues" evidence="1">
    <location>
        <begin position="144"/>
        <end position="156"/>
    </location>
</feature>
<proteinExistence type="predicted"/>
<feature type="compositionally biased region" description="Basic and acidic residues" evidence="1">
    <location>
        <begin position="227"/>
        <end position="256"/>
    </location>
</feature>
<feature type="compositionally biased region" description="Basic and acidic residues" evidence="1">
    <location>
        <begin position="82"/>
        <end position="114"/>
    </location>
</feature>
<dbReference type="HOGENOM" id="CLU_007654_4_0_1"/>
<reference evidence="3" key="2">
    <citation type="submission" date="2015-01" db="EMBL/GenBank/DDBJ databases">
        <title>Evolutionary Origins and Diversification of the Mycorrhizal Mutualists.</title>
        <authorList>
            <consortium name="DOE Joint Genome Institute"/>
            <consortium name="Mycorrhizal Genomics Consortium"/>
            <person name="Kohler A."/>
            <person name="Kuo A."/>
            <person name="Nagy L.G."/>
            <person name="Floudas D."/>
            <person name="Copeland A."/>
            <person name="Barry K.W."/>
            <person name="Cichocki N."/>
            <person name="Veneault-Fourrey C."/>
            <person name="LaButti K."/>
            <person name="Lindquist E.A."/>
            <person name="Lipzen A."/>
            <person name="Lundell T."/>
            <person name="Morin E."/>
            <person name="Murat C."/>
            <person name="Riley R."/>
            <person name="Ohm R."/>
            <person name="Sun H."/>
            <person name="Tunlid A."/>
            <person name="Henrissat B."/>
            <person name="Grigoriev I.V."/>
            <person name="Hibbett D.S."/>
            <person name="Martin F."/>
        </authorList>
    </citation>
    <scope>NUCLEOTIDE SEQUENCE [LARGE SCALE GENOMIC DNA]</scope>
    <source>
        <strain evidence="3">ATCC 200175</strain>
    </source>
</reference>